<name>A0ABT6RJC2_9BACT</name>
<evidence type="ECO:0000256" key="2">
    <source>
        <dbReference type="ARBA" id="ARBA00006275"/>
    </source>
</evidence>
<dbReference type="RefSeq" id="WP_282336819.1">
    <property type="nucleotide sequence ID" value="NZ_JASBRG010000008.1"/>
</dbReference>
<keyword evidence="3" id="KW-0732">Signal</keyword>
<dbReference type="SUPFAM" id="SSF48452">
    <property type="entry name" value="TPR-like"/>
    <property type="match status" value="1"/>
</dbReference>
<dbReference type="Pfam" id="PF14322">
    <property type="entry name" value="SusD-like_3"/>
    <property type="match status" value="1"/>
</dbReference>
<dbReference type="InterPro" id="IPR011990">
    <property type="entry name" value="TPR-like_helical_dom_sf"/>
</dbReference>
<gene>
    <name evidence="8" type="ORF">QJ048_22990</name>
</gene>
<feature type="domain" description="SusD-like N-terminal" evidence="7">
    <location>
        <begin position="22"/>
        <end position="229"/>
    </location>
</feature>
<evidence type="ECO:0000259" key="7">
    <source>
        <dbReference type="Pfam" id="PF14322"/>
    </source>
</evidence>
<keyword evidence="4" id="KW-0472">Membrane</keyword>
<sequence length="504" mass="56412">MKKSINIALIVLSVVGLFGCKKFLSELPDNRVDMDNPSNITVDNISAILVNAYPKANYMGFCEAMSDNVDDKLGGSLVLSNFYPYQYADANNNHTQDMPTTYWDESYKAIALCNQALEAIGKATNPKVLNAQKGEALVARAYAHFMLVNLFAKTYDPATASTDPGIPYVTKPETVVFGQYTRGTVASTYDSIRNDLLTGMSLISDDSYTVPKYHFTKAATNAFATRFYLYKQQYDSAVVFASKVFPSGDFASNMRPWLTTYRTLTYYALQQQYTQIDQKANLLLVETLSNWANGFYGYRFGFTSALQTSILGKNVANGTYAYMVYGNAQVLNIPKFYPHFVQGGLNANTGYYYTTIPLFTTEEVLLNRAEAYAKQQKYGLALADLNTFASQRIFNGYDANGNIIPYDPAKNTITIDSVNKYYTTGDLQTKVINAVLDFKRAEFLFEGSRWFDILRYKKEVKHKYMVSNNASDSTVLKVDDKRRLIQLPDAAALSGLALNPRDSS</sequence>
<dbReference type="InterPro" id="IPR012944">
    <property type="entry name" value="SusD_RagB_dom"/>
</dbReference>
<evidence type="ECO:0000313" key="9">
    <source>
        <dbReference type="Proteomes" id="UP001226434"/>
    </source>
</evidence>
<protein>
    <submittedName>
        <fullName evidence="8">RagB/SusD family nutrient uptake outer membrane protein</fullName>
    </submittedName>
</protein>
<keyword evidence="5" id="KW-0998">Cell outer membrane</keyword>
<reference evidence="8 9" key="1">
    <citation type="submission" date="2023-05" db="EMBL/GenBank/DDBJ databases">
        <title>Genome sequence of Pinibacter sp. MAH-24.</title>
        <authorList>
            <person name="Huq M.A."/>
        </authorList>
    </citation>
    <scope>NUCLEOTIDE SEQUENCE [LARGE SCALE GENOMIC DNA]</scope>
    <source>
        <strain evidence="8 9">MAH-24</strain>
    </source>
</reference>
<evidence type="ECO:0000256" key="3">
    <source>
        <dbReference type="ARBA" id="ARBA00022729"/>
    </source>
</evidence>
<evidence type="ECO:0000259" key="6">
    <source>
        <dbReference type="Pfam" id="PF07980"/>
    </source>
</evidence>
<evidence type="ECO:0000256" key="4">
    <source>
        <dbReference type="ARBA" id="ARBA00023136"/>
    </source>
</evidence>
<dbReference type="EMBL" id="JASBRG010000008">
    <property type="protein sequence ID" value="MDI3322675.1"/>
    <property type="molecule type" value="Genomic_DNA"/>
</dbReference>
<dbReference type="PROSITE" id="PS51257">
    <property type="entry name" value="PROKAR_LIPOPROTEIN"/>
    <property type="match status" value="1"/>
</dbReference>
<comment type="caution">
    <text evidence="8">The sequence shown here is derived from an EMBL/GenBank/DDBJ whole genome shotgun (WGS) entry which is preliminary data.</text>
</comment>
<comment type="subcellular location">
    <subcellularLocation>
        <location evidence="1">Cell outer membrane</location>
    </subcellularLocation>
</comment>
<evidence type="ECO:0000256" key="5">
    <source>
        <dbReference type="ARBA" id="ARBA00023237"/>
    </source>
</evidence>
<feature type="domain" description="RagB/SusD" evidence="6">
    <location>
        <begin position="268"/>
        <end position="472"/>
    </location>
</feature>
<evidence type="ECO:0000313" key="8">
    <source>
        <dbReference type="EMBL" id="MDI3322675.1"/>
    </source>
</evidence>
<proteinExistence type="inferred from homology"/>
<organism evidence="8 9">
    <name type="scientific">Pinibacter soli</name>
    <dbReference type="NCBI Taxonomy" id="3044211"/>
    <lineage>
        <taxon>Bacteria</taxon>
        <taxon>Pseudomonadati</taxon>
        <taxon>Bacteroidota</taxon>
        <taxon>Chitinophagia</taxon>
        <taxon>Chitinophagales</taxon>
        <taxon>Chitinophagaceae</taxon>
        <taxon>Pinibacter</taxon>
    </lineage>
</organism>
<dbReference type="InterPro" id="IPR033985">
    <property type="entry name" value="SusD-like_N"/>
</dbReference>
<comment type="similarity">
    <text evidence="2">Belongs to the SusD family.</text>
</comment>
<accession>A0ABT6RJC2</accession>
<dbReference type="Pfam" id="PF07980">
    <property type="entry name" value="SusD_RagB"/>
    <property type="match status" value="1"/>
</dbReference>
<keyword evidence="9" id="KW-1185">Reference proteome</keyword>
<evidence type="ECO:0000256" key="1">
    <source>
        <dbReference type="ARBA" id="ARBA00004442"/>
    </source>
</evidence>
<dbReference type="Proteomes" id="UP001226434">
    <property type="component" value="Unassembled WGS sequence"/>
</dbReference>
<dbReference type="Gene3D" id="1.25.40.390">
    <property type="match status" value="2"/>
</dbReference>